<comment type="subcellular location">
    <subcellularLocation>
        <location evidence="2">Secreted</location>
        <location evidence="2">Cell wall</location>
    </subcellularLocation>
</comment>
<accession>V5FPE5</accession>
<gene>
    <name evidence="3" type="ORF">PVAR5_8617</name>
</gene>
<name>V5FPE5_BYSSN</name>
<keyword evidence="2" id="KW-0964">Secreted</keyword>
<organism evidence="3 4">
    <name type="scientific">Byssochlamys spectabilis (strain No. 5 / NBRC 109023)</name>
    <name type="common">Paecilomyces variotii</name>
    <dbReference type="NCBI Taxonomy" id="1356009"/>
    <lineage>
        <taxon>Eukaryota</taxon>
        <taxon>Fungi</taxon>
        <taxon>Dikarya</taxon>
        <taxon>Ascomycota</taxon>
        <taxon>Pezizomycotina</taxon>
        <taxon>Eurotiomycetes</taxon>
        <taxon>Eurotiomycetidae</taxon>
        <taxon>Eurotiales</taxon>
        <taxon>Thermoascaceae</taxon>
        <taxon>Paecilomyces</taxon>
    </lineage>
</organism>
<dbReference type="OrthoDB" id="4225815at2759"/>
<keyword evidence="4" id="KW-1185">Reference proteome</keyword>
<dbReference type="Proteomes" id="UP000018001">
    <property type="component" value="Unassembled WGS sequence"/>
</dbReference>
<keyword evidence="2" id="KW-0134">Cell wall</keyword>
<proteinExistence type="inferred from homology"/>
<keyword evidence="1 2" id="KW-1015">Disulfide bond</keyword>
<reference evidence="4" key="1">
    <citation type="journal article" date="2014" name="Genome Announc.">
        <title>Draft genome sequence of the formaldehyde-resistant fungus Byssochlamys spectabilis No. 5 (anamorph Paecilomyces variotii No. 5) (NBRC109023).</title>
        <authorList>
            <person name="Oka T."/>
            <person name="Ekino K."/>
            <person name="Fukuda K."/>
            <person name="Nomura Y."/>
        </authorList>
    </citation>
    <scope>NUCLEOTIDE SEQUENCE [LARGE SCALE GENOMIC DNA]</scope>
    <source>
        <strain evidence="4">No. 5 / NBRC 109023</strain>
    </source>
</reference>
<dbReference type="GO" id="GO:0005199">
    <property type="term" value="F:structural constituent of cell wall"/>
    <property type="evidence" value="ECO:0007669"/>
    <property type="project" value="InterPro"/>
</dbReference>
<feature type="signal peptide" evidence="2">
    <location>
        <begin position="1"/>
        <end position="19"/>
    </location>
</feature>
<evidence type="ECO:0000256" key="2">
    <source>
        <dbReference type="RuleBase" id="RU365009"/>
    </source>
</evidence>
<dbReference type="SMART" id="SM00075">
    <property type="entry name" value="HYDRO"/>
    <property type="match status" value="1"/>
</dbReference>
<dbReference type="InterPro" id="IPR001338">
    <property type="entry name" value="Class_I_Hydrophobin"/>
</dbReference>
<sequence length="267" mass="27450">MRFGSTLAVSLLGSVPVLASAVKDVAKRGYDACPAPDSPVKVVKVVVVDPVYISTYCETNTVLTIYSDITYSVTNAPTTVIVNTYATSTTTVTTTETDTETVVDAPTPVVPVSSTPVVQWTQTAIGTTYPASSATPVSSSIPPPESTSIRFPVNKTITVQEAQTKCGDQATLSCCNKATYTGNTTNENSGILGGALSNLLGGGSGEGLGLFDQCSKLPLDLNVIGVGVQDALDSQCKQNVACCQNSNSENNGLIAVGLPCIALGSIL</sequence>
<dbReference type="HOGENOM" id="CLU_1042054_0_0_1"/>
<keyword evidence="2" id="KW-0732">Signal</keyword>
<dbReference type="GO" id="GO:0009277">
    <property type="term" value="C:fungal-type cell wall"/>
    <property type="evidence" value="ECO:0007669"/>
    <property type="project" value="InterPro"/>
</dbReference>
<dbReference type="eggNOG" id="ENOG502T10M">
    <property type="taxonomic scope" value="Eukaryota"/>
</dbReference>
<dbReference type="AlphaFoldDB" id="V5FPE5"/>
<comment type="caution">
    <text evidence="3">The sequence shown here is derived from an EMBL/GenBank/DDBJ whole genome shotgun (WGS) entry which is preliminary data.</text>
</comment>
<evidence type="ECO:0000313" key="4">
    <source>
        <dbReference type="Proteomes" id="UP000018001"/>
    </source>
</evidence>
<dbReference type="Pfam" id="PF01185">
    <property type="entry name" value="Hydrophobin"/>
    <property type="match status" value="1"/>
</dbReference>
<dbReference type="EMBL" id="BAUL01000333">
    <property type="protein sequence ID" value="GAD99889.1"/>
    <property type="molecule type" value="Genomic_DNA"/>
</dbReference>
<protein>
    <recommendedName>
        <fullName evidence="2">Hydrophobin</fullName>
    </recommendedName>
</protein>
<feature type="chain" id="PRO_5013987525" description="Hydrophobin" evidence="2">
    <location>
        <begin position="20"/>
        <end position="267"/>
    </location>
</feature>
<dbReference type="InParanoid" id="V5FPE5"/>
<evidence type="ECO:0000256" key="1">
    <source>
        <dbReference type="ARBA" id="ARBA00023157"/>
    </source>
</evidence>
<evidence type="ECO:0000313" key="3">
    <source>
        <dbReference type="EMBL" id="GAD99889.1"/>
    </source>
</evidence>
<comment type="similarity">
    <text evidence="2">Belongs to the fungal hydrophobin family.</text>
</comment>